<dbReference type="EMBL" id="JAYMGO010000021">
    <property type="protein sequence ID" value="KAL1252375.1"/>
    <property type="molecule type" value="Genomic_DNA"/>
</dbReference>
<organism evidence="1 2">
    <name type="scientific">Cirrhinus molitorella</name>
    <name type="common">mud carp</name>
    <dbReference type="NCBI Taxonomy" id="172907"/>
    <lineage>
        <taxon>Eukaryota</taxon>
        <taxon>Metazoa</taxon>
        <taxon>Chordata</taxon>
        <taxon>Craniata</taxon>
        <taxon>Vertebrata</taxon>
        <taxon>Euteleostomi</taxon>
        <taxon>Actinopterygii</taxon>
        <taxon>Neopterygii</taxon>
        <taxon>Teleostei</taxon>
        <taxon>Ostariophysi</taxon>
        <taxon>Cypriniformes</taxon>
        <taxon>Cyprinidae</taxon>
        <taxon>Labeoninae</taxon>
        <taxon>Labeonini</taxon>
        <taxon>Cirrhinus</taxon>
    </lineage>
</organism>
<gene>
    <name evidence="1" type="ORF">QQF64_017068</name>
</gene>
<evidence type="ECO:0000313" key="1">
    <source>
        <dbReference type="EMBL" id="KAL1252375.1"/>
    </source>
</evidence>
<reference evidence="1 2" key="1">
    <citation type="submission" date="2023-09" db="EMBL/GenBank/DDBJ databases">
        <authorList>
            <person name="Wang M."/>
        </authorList>
    </citation>
    <scope>NUCLEOTIDE SEQUENCE [LARGE SCALE GENOMIC DNA]</scope>
    <source>
        <strain evidence="1">GT-2023</strain>
        <tissue evidence="1">Liver</tissue>
    </source>
</reference>
<accession>A0ABR3LJ02</accession>
<dbReference type="Proteomes" id="UP001558613">
    <property type="component" value="Unassembled WGS sequence"/>
</dbReference>
<comment type="caution">
    <text evidence="1">The sequence shown here is derived from an EMBL/GenBank/DDBJ whole genome shotgun (WGS) entry which is preliminary data.</text>
</comment>
<proteinExistence type="predicted"/>
<evidence type="ECO:0000313" key="2">
    <source>
        <dbReference type="Proteomes" id="UP001558613"/>
    </source>
</evidence>
<sequence length="104" mass="11561">MVVNVRRFSAEMFCNPYCRDNAGVELSMVLNAEHWIHCPRPYDCRFLLVQGMTGSTASCHTGVAHLSMGLSHQPPAARRVPLDTPLHCKAKLVLETDNLRAISV</sequence>
<keyword evidence="2" id="KW-1185">Reference proteome</keyword>
<name>A0ABR3LJ02_9TELE</name>
<protein>
    <submittedName>
        <fullName evidence="1">Uncharacterized protein</fullName>
    </submittedName>
</protein>